<evidence type="ECO:0000256" key="4">
    <source>
        <dbReference type="ARBA" id="ARBA00022692"/>
    </source>
</evidence>
<dbReference type="InterPro" id="IPR036259">
    <property type="entry name" value="MFS_trans_sf"/>
</dbReference>
<reference evidence="10 11" key="1">
    <citation type="submission" date="2020-08" db="EMBL/GenBank/DDBJ databases">
        <title>Genome sequence of Rhodobacteraceae bacterium Lw-13e.</title>
        <authorList>
            <person name="Poehlein A."/>
            <person name="Wolter L."/>
            <person name="Daniel R."/>
            <person name="Brinkhoff T."/>
        </authorList>
    </citation>
    <scope>NUCLEOTIDE SEQUENCE [LARGE SCALE GENOMIC DNA]</scope>
    <source>
        <strain evidence="10 11">Lw-13e</strain>
    </source>
</reference>
<evidence type="ECO:0000256" key="1">
    <source>
        <dbReference type="ARBA" id="ARBA00004651"/>
    </source>
</evidence>
<keyword evidence="6 8" id="KW-0472">Membrane</keyword>
<dbReference type="Pfam" id="PF07690">
    <property type="entry name" value="MFS_1"/>
    <property type="match status" value="1"/>
</dbReference>
<dbReference type="InterPro" id="IPR020846">
    <property type="entry name" value="MFS_dom"/>
</dbReference>
<accession>A0A7T1BVI5</accession>
<dbReference type="PROSITE" id="PS50850">
    <property type="entry name" value="MFS"/>
    <property type="match status" value="1"/>
</dbReference>
<organism evidence="10 11">
    <name type="scientific">Pseudooceanicola algae</name>
    <dbReference type="NCBI Taxonomy" id="1537215"/>
    <lineage>
        <taxon>Bacteria</taxon>
        <taxon>Pseudomonadati</taxon>
        <taxon>Pseudomonadota</taxon>
        <taxon>Alphaproteobacteria</taxon>
        <taxon>Rhodobacterales</taxon>
        <taxon>Paracoccaceae</taxon>
        <taxon>Pseudooceanicola</taxon>
    </lineage>
</organism>
<feature type="transmembrane region" description="Helical" evidence="8">
    <location>
        <begin position="103"/>
        <end position="124"/>
    </location>
</feature>
<dbReference type="KEGG" id="palw:PSAL_024700"/>
<dbReference type="AlphaFoldDB" id="A0A7T1BVI5"/>
<dbReference type="EMBL" id="CP060436">
    <property type="protein sequence ID" value="QPM91219.1"/>
    <property type="molecule type" value="Genomic_DNA"/>
</dbReference>
<evidence type="ECO:0000256" key="7">
    <source>
        <dbReference type="SAM" id="MobiDB-lite"/>
    </source>
</evidence>
<proteinExistence type="predicted"/>
<keyword evidence="2" id="KW-0813">Transport</keyword>
<dbReference type="PANTHER" id="PTHR42718">
    <property type="entry name" value="MAJOR FACILITATOR SUPERFAMILY MULTIDRUG TRANSPORTER MFSC"/>
    <property type="match status" value="1"/>
</dbReference>
<feature type="domain" description="Major facilitator superfamily (MFS) profile" evidence="9">
    <location>
        <begin position="37"/>
        <end position="272"/>
    </location>
</feature>
<feature type="region of interest" description="Disordered" evidence="7">
    <location>
        <begin position="147"/>
        <end position="166"/>
    </location>
</feature>
<protein>
    <submittedName>
        <fullName evidence="10">Multidrug resistance protein MdtD</fullName>
    </submittedName>
</protein>
<keyword evidence="3" id="KW-1003">Cell membrane</keyword>
<evidence type="ECO:0000256" key="3">
    <source>
        <dbReference type="ARBA" id="ARBA00022475"/>
    </source>
</evidence>
<keyword evidence="5 8" id="KW-1133">Transmembrane helix</keyword>
<keyword evidence="11" id="KW-1185">Reference proteome</keyword>
<evidence type="ECO:0000313" key="10">
    <source>
        <dbReference type="EMBL" id="QPM91219.1"/>
    </source>
</evidence>
<keyword evidence="4 8" id="KW-0812">Transmembrane</keyword>
<name>A0A7T1BVI5_9RHOB</name>
<evidence type="ECO:0000259" key="9">
    <source>
        <dbReference type="PROSITE" id="PS50850"/>
    </source>
</evidence>
<dbReference type="InterPro" id="IPR011701">
    <property type="entry name" value="MFS"/>
</dbReference>
<comment type="subcellular location">
    <subcellularLocation>
        <location evidence="1">Cell membrane</location>
        <topology evidence="1">Multi-pass membrane protein</topology>
    </subcellularLocation>
</comment>
<evidence type="ECO:0000313" key="11">
    <source>
        <dbReference type="Proteomes" id="UP000283786"/>
    </source>
</evidence>
<evidence type="ECO:0000256" key="8">
    <source>
        <dbReference type="SAM" id="Phobius"/>
    </source>
</evidence>
<evidence type="ECO:0000256" key="6">
    <source>
        <dbReference type="ARBA" id="ARBA00023136"/>
    </source>
</evidence>
<dbReference type="Gene3D" id="1.20.1720.10">
    <property type="entry name" value="Multidrug resistance protein D"/>
    <property type="match status" value="1"/>
</dbReference>
<dbReference type="PANTHER" id="PTHR42718:SF46">
    <property type="entry name" value="BLR6921 PROTEIN"/>
    <property type="match status" value="1"/>
</dbReference>
<dbReference type="GO" id="GO:0022857">
    <property type="term" value="F:transmembrane transporter activity"/>
    <property type="evidence" value="ECO:0007669"/>
    <property type="project" value="InterPro"/>
</dbReference>
<gene>
    <name evidence="10" type="primary">mdtD_2</name>
    <name evidence="10" type="ORF">PSAL_024700</name>
</gene>
<evidence type="ECO:0000256" key="2">
    <source>
        <dbReference type="ARBA" id="ARBA00022448"/>
    </source>
</evidence>
<dbReference type="SUPFAM" id="SSF103473">
    <property type="entry name" value="MFS general substrate transporter"/>
    <property type="match status" value="1"/>
</dbReference>
<sequence length="272" mass="28420">MTRPQEDRPDQMTTPQAPKGLRALGQRLGFEPGEAGLPLLVAGTLFMQNLDASVITPAIPAMAQSFGVVPVDMNVGISVYMLTVAIFIPASGWAAQRFGARRIFLISICLFTFASMLCGLSQSLPQFIAARALQGLGGRDDGAGRALRGAASDAEGPADGGHRAADLAGAAGAGTGATDRRAGGRHGQLALDLLVEPAVGCHRHSRRPAPVAAPWSRPHAPVRLAGLRDHRSGAVLRAVCGRNAGLGARRNGGWWPCWRGRGPGCWDWGIAT</sequence>
<dbReference type="Proteomes" id="UP000283786">
    <property type="component" value="Chromosome"/>
</dbReference>
<evidence type="ECO:0000256" key="5">
    <source>
        <dbReference type="ARBA" id="ARBA00022989"/>
    </source>
</evidence>
<dbReference type="GO" id="GO:0005886">
    <property type="term" value="C:plasma membrane"/>
    <property type="evidence" value="ECO:0007669"/>
    <property type="project" value="UniProtKB-SubCell"/>
</dbReference>
<feature type="transmembrane region" description="Helical" evidence="8">
    <location>
        <begin position="77"/>
        <end position="96"/>
    </location>
</feature>